<dbReference type="AlphaFoldDB" id="A0A6J4TDI6"/>
<dbReference type="InterPro" id="IPR015943">
    <property type="entry name" value="WD40/YVTN_repeat-like_dom_sf"/>
</dbReference>
<feature type="non-terminal residue" evidence="2">
    <location>
        <position position="1"/>
    </location>
</feature>
<accession>A0A6J4TDI6</accession>
<reference evidence="2" key="1">
    <citation type="submission" date="2020-02" db="EMBL/GenBank/DDBJ databases">
        <authorList>
            <person name="Meier V. D."/>
        </authorList>
    </citation>
    <scope>NUCLEOTIDE SEQUENCE</scope>
    <source>
        <strain evidence="2">AVDCRST_MAG30</strain>
    </source>
</reference>
<feature type="compositionally biased region" description="Low complexity" evidence="1">
    <location>
        <begin position="147"/>
        <end position="160"/>
    </location>
</feature>
<evidence type="ECO:0000313" key="2">
    <source>
        <dbReference type="EMBL" id="CAA9519871.1"/>
    </source>
</evidence>
<protein>
    <recommendedName>
        <fullName evidence="3">GH74</fullName>
    </recommendedName>
</protein>
<organism evidence="2">
    <name type="scientific">uncultured Solirubrobacteraceae bacterium</name>
    <dbReference type="NCBI Taxonomy" id="1162706"/>
    <lineage>
        <taxon>Bacteria</taxon>
        <taxon>Bacillati</taxon>
        <taxon>Actinomycetota</taxon>
        <taxon>Thermoleophilia</taxon>
        <taxon>Solirubrobacterales</taxon>
        <taxon>Solirubrobacteraceae</taxon>
        <taxon>environmental samples</taxon>
    </lineage>
</organism>
<evidence type="ECO:0000256" key="1">
    <source>
        <dbReference type="SAM" id="MobiDB-lite"/>
    </source>
</evidence>
<sequence length="383" mass="41585">YITSVQADPTDPKTVYVTVAGYSRRWLPVGVLGEDITGAEVGKGNVFKSTDAGQTFTNISGNMPDVPANWTTVRNGQLVVATNAGVYVSAGTDGGNYELLGSGLPNAPVFTLEMKPKAAASEPDTLIAATQGRGVYRYEFKDPKKSPPGTGQTPGTTKPGTPQPGPTACTASTGFKSVSASRAGRGVRLAFTRNVSAPVRVDVFRVSQGRRVVKERLVARFENKAKSFTWNGVQNRGSARRKKVGTGYYFVRYTMLRGGKRIDVRRVTLRKAGGKFSKRPAYYRRDTCDLLGKFKLERPVFGGSRTVALKAAYRLNSAARVTVTITRGSKVVKRYKATQREGKRTYRVTLPARRRAGGDYRVRLQATGGGGQRVNAVLTSRRL</sequence>
<dbReference type="EMBL" id="CADCVS010000382">
    <property type="protein sequence ID" value="CAA9519871.1"/>
    <property type="molecule type" value="Genomic_DNA"/>
</dbReference>
<feature type="region of interest" description="Disordered" evidence="1">
    <location>
        <begin position="139"/>
        <end position="173"/>
    </location>
</feature>
<proteinExistence type="predicted"/>
<dbReference type="SUPFAM" id="SSF110296">
    <property type="entry name" value="Oligoxyloglucan reducing end-specific cellobiohydrolase"/>
    <property type="match status" value="1"/>
</dbReference>
<dbReference type="Gene3D" id="2.130.10.10">
    <property type="entry name" value="YVTN repeat-like/Quinoprotein amine dehydrogenase"/>
    <property type="match status" value="1"/>
</dbReference>
<name>A0A6J4TDI6_9ACTN</name>
<gene>
    <name evidence="2" type="ORF">AVDCRST_MAG30-2977</name>
</gene>
<evidence type="ECO:0008006" key="3">
    <source>
        <dbReference type="Google" id="ProtNLM"/>
    </source>
</evidence>